<feature type="domain" description="F-box" evidence="1">
    <location>
        <begin position="255"/>
        <end position="295"/>
    </location>
</feature>
<dbReference type="InterPro" id="IPR017451">
    <property type="entry name" value="F-box-assoc_interact_dom"/>
</dbReference>
<protein>
    <submittedName>
        <fullName evidence="2">F-box-like domain superfamily</fullName>
    </submittedName>
</protein>
<name>A0A8T2C4U0_9BRAS</name>
<dbReference type="SMART" id="SM00256">
    <property type="entry name" value="FBOX"/>
    <property type="match status" value="1"/>
</dbReference>
<evidence type="ECO:0000313" key="2">
    <source>
        <dbReference type="EMBL" id="KAG7595118.1"/>
    </source>
</evidence>
<dbReference type="Pfam" id="PF08268">
    <property type="entry name" value="FBA_3"/>
    <property type="match status" value="2"/>
</dbReference>
<dbReference type="NCBIfam" id="TIGR01640">
    <property type="entry name" value="F_box_assoc_1"/>
    <property type="match status" value="2"/>
</dbReference>
<evidence type="ECO:0000259" key="1">
    <source>
        <dbReference type="SMART" id="SM00256"/>
    </source>
</evidence>
<evidence type="ECO:0000313" key="3">
    <source>
        <dbReference type="Proteomes" id="UP000694240"/>
    </source>
</evidence>
<dbReference type="Proteomes" id="UP000694240">
    <property type="component" value="Chromosome 6"/>
</dbReference>
<gene>
    <name evidence="2" type="ORF">ISN45_Aa01g038330</name>
</gene>
<sequence length="588" mass="68502">MVGCNSERNNGRVRYYFGYEPIDKQFKVLRITWLHCGERESCGEYQVLALGTGNLSWRKIQCCTLHYPLEENGIWINGVLYYPAGFNNGKYTIVCFDVRSEKFSFINIDNYMALKMVYPVHSTLIDYKGKLGACSFDINNNVFELWVLEDVEEHEWLKHIYQMPHQWLNETRDDLRLPGMVSSGEIVLYPDYTRDIFFIYYYNLESNVITRSQNLGFSLIMRKHEQQVIEDDLTVARSKKRSSTSGDETCYIAPIPVDLVINILSRLSLECIARCRCVSKMWSSIIRRPNYNLLFPVKSPATPRLLFVFKVPGELLFNSSPQPFNPNRNSSLVATSLQKTTCNTSFFQLCRPVHGLGVNSETRIGKVSYSFGYDPIDKQFKVLRITLLPRDSQWWYNEYQVLTLGLGNLSWRKIQCCTPHYILEDYGICINGVLYYPARLNTGKSTMVCFDVRSEKFSFTDIDKDVSIVTYLFFSVIDYKGKLGVCISDHLHNFELWVLENAEEHKWSKHIYKMPHLGVLECAGMIASGEIVLYPRFSAYTRYPFLYFYNLERNIITRVTLQVPIRKQLTTYGRFYTFSNFVEDVTLI</sequence>
<dbReference type="AlphaFoldDB" id="A0A8T2C4U0"/>
<dbReference type="CDD" id="cd22157">
    <property type="entry name" value="F-box_AtFBW1-like"/>
    <property type="match status" value="1"/>
</dbReference>
<organism evidence="2 3">
    <name type="scientific">Arabidopsis thaliana x Arabidopsis arenosa</name>
    <dbReference type="NCBI Taxonomy" id="1240361"/>
    <lineage>
        <taxon>Eukaryota</taxon>
        <taxon>Viridiplantae</taxon>
        <taxon>Streptophyta</taxon>
        <taxon>Embryophyta</taxon>
        <taxon>Tracheophyta</taxon>
        <taxon>Spermatophyta</taxon>
        <taxon>Magnoliopsida</taxon>
        <taxon>eudicotyledons</taxon>
        <taxon>Gunneridae</taxon>
        <taxon>Pentapetalae</taxon>
        <taxon>rosids</taxon>
        <taxon>malvids</taxon>
        <taxon>Brassicales</taxon>
        <taxon>Brassicaceae</taxon>
        <taxon>Camelineae</taxon>
        <taxon>Arabidopsis</taxon>
    </lineage>
</organism>
<proteinExistence type="predicted"/>
<dbReference type="Pfam" id="PF00646">
    <property type="entry name" value="F-box"/>
    <property type="match status" value="1"/>
</dbReference>
<dbReference type="PANTHER" id="PTHR31111:SF125">
    <property type="entry name" value="F-BOX PROTEIN CPR30-LIKE"/>
    <property type="match status" value="1"/>
</dbReference>
<dbReference type="InterPro" id="IPR001810">
    <property type="entry name" value="F-box_dom"/>
</dbReference>
<comment type="caution">
    <text evidence="2">The sequence shown here is derived from an EMBL/GenBank/DDBJ whole genome shotgun (WGS) entry which is preliminary data.</text>
</comment>
<dbReference type="InterPro" id="IPR013187">
    <property type="entry name" value="F-box-assoc_dom_typ3"/>
</dbReference>
<dbReference type="PANTHER" id="PTHR31111">
    <property type="entry name" value="BNAA05G37150D PROTEIN-RELATED"/>
    <property type="match status" value="1"/>
</dbReference>
<dbReference type="EMBL" id="JAEFBK010000006">
    <property type="protein sequence ID" value="KAG7595118.1"/>
    <property type="molecule type" value="Genomic_DNA"/>
</dbReference>
<reference evidence="2 3" key="1">
    <citation type="submission" date="2020-12" db="EMBL/GenBank/DDBJ databases">
        <title>Concerted genomic and epigenomic changes stabilize Arabidopsis allopolyploids.</title>
        <authorList>
            <person name="Chen Z."/>
        </authorList>
    </citation>
    <scope>NUCLEOTIDE SEQUENCE [LARGE SCALE GENOMIC DNA]</scope>
    <source>
        <strain evidence="2">Allo738</strain>
        <tissue evidence="2">Leaf</tissue>
    </source>
</reference>
<accession>A0A8T2C4U0</accession>
<keyword evidence="3" id="KW-1185">Reference proteome</keyword>